<dbReference type="AlphaFoldDB" id="A0A0M0HUH6"/>
<keyword evidence="3" id="KW-1185">Reference proteome</keyword>
<comment type="caution">
    <text evidence="2">The sequence shown here is derived from an EMBL/GenBank/DDBJ whole genome shotgun (WGS) entry which is preliminary data.</text>
</comment>
<evidence type="ECO:0000313" key="2">
    <source>
        <dbReference type="EMBL" id="KOO05719.1"/>
    </source>
</evidence>
<dbReference type="Proteomes" id="UP000037530">
    <property type="component" value="Unassembled WGS sequence"/>
</dbReference>
<proteinExistence type="predicted"/>
<dbReference type="PATRIC" id="fig|171383.3.peg.4235"/>
<keyword evidence="1" id="KW-1133">Transmembrane helix</keyword>
<evidence type="ECO:0000313" key="3">
    <source>
        <dbReference type="Proteomes" id="UP000037530"/>
    </source>
</evidence>
<feature type="transmembrane region" description="Helical" evidence="1">
    <location>
        <begin position="912"/>
        <end position="934"/>
    </location>
</feature>
<accession>A0A0M0HUH6</accession>
<feature type="transmembrane region" description="Helical" evidence="1">
    <location>
        <begin position="880"/>
        <end position="900"/>
    </location>
</feature>
<keyword evidence="1" id="KW-0812">Transmembrane</keyword>
<dbReference type="STRING" id="171383.AKJ31_20725"/>
<keyword evidence="1" id="KW-0472">Membrane</keyword>
<dbReference type="RefSeq" id="WP_053410935.1">
    <property type="nucleotide sequence ID" value="NZ_LHPI01000033.1"/>
</dbReference>
<evidence type="ECO:0000256" key="1">
    <source>
        <dbReference type="SAM" id="Phobius"/>
    </source>
</evidence>
<organism evidence="2 3">
    <name type="scientific">Vibrio hepatarius</name>
    <dbReference type="NCBI Taxonomy" id="171383"/>
    <lineage>
        <taxon>Bacteria</taxon>
        <taxon>Pseudomonadati</taxon>
        <taxon>Pseudomonadota</taxon>
        <taxon>Gammaproteobacteria</taxon>
        <taxon>Vibrionales</taxon>
        <taxon>Vibrionaceae</taxon>
        <taxon>Vibrio</taxon>
        <taxon>Vibrio oreintalis group</taxon>
    </lineage>
</organism>
<reference evidence="3" key="1">
    <citation type="submission" date="2015-08" db="EMBL/GenBank/DDBJ databases">
        <title>Vibrio galatheae sp. nov., a novel member of the Vibrionaceae family isolated from the Solomon Islands.</title>
        <authorList>
            <person name="Giubergia S."/>
            <person name="Machado H."/>
            <person name="Mateiu R.V."/>
            <person name="Gram L."/>
        </authorList>
    </citation>
    <scope>NUCLEOTIDE SEQUENCE [LARGE SCALE GENOMIC DNA]</scope>
    <source>
        <strain evidence="3">DSM 19134</strain>
    </source>
</reference>
<dbReference type="OrthoDB" id="5406083at2"/>
<feature type="transmembrane region" description="Helical" evidence="1">
    <location>
        <begin position="946"/>
        <end position="965"/>
    </location>
</feature>
<gene>
    <name evidence="2" type="ORF">AKJ31_20725</name>
</gene>
<sequence>MSTKFASKPTCEGKKLYIEVTGIKHGLEQDFEFYDLTDMSQQSSLEGKKTIDPELDDTTVYSWDWCDENENRNVWLKIEAEDGPIKLPLFQDVTAISRKPDEQDYLVHAFLPMTLLPTQNNKAKQEERLAPVRDGYLYIIYNGKFWREIEITTGESSTTLYQDVNLYKYRTGRDKPFKTNTLRPSTGSPLKELWYPAKENGQQTDILIAFSEVQWSGARLNYLENDLTELRKRCKKPCTPLIKISELPETRPRSLDIELQLAEPSFYNKSLTDSYIKGLLNNAKNERQRYVQDGAFNPDNTLEFEYALRGSVLYEQLAQKQDQLIEEGKLDQGEKIETVQADSVWETSTCEDFYQQAKENQLRGVVLEDELFNIRHQNSLVVAASNYLQQIQLDAIHQPHYKSAELLQHFVLIPKIGEQDNPAYKFKDKIVRTDQSTFSQTLRTVVRRKLHEDIPALQKQLSTQLAAHSLAESLRDITSLDDANAIGAYILVNNCRHAINIDSQKHDQLLPELEKQTSALALNAGKIFFSDSAHPLRHVLFGDTSMGTSLSEMLEDKEITPEYKQYADDSNDGSGLLTMENLARLVATDLALEADAVIQAEATALVKAAEETEQSLFPQIRRFVNAADSAFSSFFENGITLKNALATETLTIQFNKLYVENLGLLKALSGDKLSSMVFKPVTGGEVSGYIIGLGSSTQPHSGVTHGAQSYLYGNRGTKNSFGDITQDGAVIASTSKTRAPNKTEVPETAASVVVLKNTNSELVRMLEHDKKLLKEVQNKNLSKTNAYEQLKMPVFILAVELWNVRNAWDYFKNNSYDIAYSITNLISASLDIGIAATHSHNLMKQYGPIFNHSNQALYTFKPETIAKFNKTKYVQLRGSVTVLGAASFAAGLVTAGLMVVDSIRLFSKQDTDAAIGMAMMAVGVGIGTVGGLLFTSSPIALGLGPIAWIALGITLTGFAIVYFFTDGLLETWLTNGPFAKEHKDAKLTYLITDPDDAFNQLLSIYVSLSIESHKIEEGPLKAAKKQQLKQHGITHYVHVRTNLPQLLNMNKEDVSFHVESRELLDMYNVTPRYDPIMRTHTTSRLRYASLKPKSIEPVEVINTAEGKLYLYKATHSIPSSIHSYRASYQYDRRIQVMAQLRAGNFVFPQPPIDKVEITKQRVNEGVIDIDTPDFGDKKIDSIKDIFISTPNYYWANSDDMMGS</sequence>
<dbReference type="EMBL" id="LHPI01000033">
    <property type="protein sequence ID" value="KOO05719.1"/>
    <property type="molecule type" value="Genomic_DNA"/>
</dbReference>
<protein>
    <submittedName>
        <fullName evidence="2">Uncharacterized protein</fullName>
    </submittedName>
</protein>
<name>A0A0M0HUH6_9VIBR</name>
<dbReference type="CDD" id="cd20705">
    <property type="entry name" value="MIX_I"/>
    <property type="match status" value="1"/>
</dbReference>